<comment type="caution">
    <text evidence="3">The sequence shown here is derived from an EMBL/GenBank/DDBJ whole genome shotgun (WGS) entry which is preliminary data.</text>
</comment>
<evidence type="ECO:0000313" key="3">
    <source>
        <dbReference type="EMBL" id="PTU30471.1"/>
    </source>
</evidence>
<evidence type="ECO:0000313" key="4">
    <source>
        <dbReference type="Proteomes" id="UP000244248"/>
    </source>
</evidence>
<reference evidence="3 4" key="1">
    <citation type="submission" date="2018-04" db="EMBL/GenBank/DDBJ databases">
        <title>Novel species isolated from glacier.</title>
        <authorList>
            <person name="Liu Q."/>
            <person name="Xin Y.-H."/>
        </authorList>
    </citation>
    <scope>NUCLEOTIDE SEQUENCE [LARGE SCALE GENOMIC DNA]</scope>
    <source>
        <strain evidence="3 4">GT1R17</strain>
    </source>
</reference>
<dbReference type="EMBL" id="QANS01000005">
    <property type="protein sequence ID" value="PTU30471.1"/>
    <property type="molecule type" value="Genomic_DNA"/>
</dbReference>
<name>A0A2T5MD23_9GAMM</name>
<dbReference type="GO" id="GO:0016491">
    <property type="term" value="F:oxidoreductase activity"/>
    <property type="evidence" value="ECO:0007669"/>
    <property type="project" value="UniProtKB-KW"/>
</dbReference>
<gene>
    <name evidence="3" type="ORF">CJD38_13200</name>
</gene>
<accession>A0A2T5MD23</accession>
<dbReference type="InterPro" id="IPR002347">
    <property type="entry name" value="SDR_fam"/>
</dbReference>
<keyword evidence="4" id="KW-1185">Reference proteome</keyword>
<comment type="similarity">
    <text evidence="1">Belongs to the short-chain dehydrogenases/reductases (SDR) family.</text>
</comment>
<dbReference type="InterPro" id="IPR036291">
    <property type="entry name" value="NAD(P)-bd_dom_sf"/>
</dbReference>
<dbReference type="PANTHER" id="PTHR24320">
    <property type="entry name" value="RETINOL DEHYDROGENASE"/>
    <property type="match status" value="1"/>
</dbReference>
<proteinExistence type="inferred from homology"/>
<dbReference type="PRINTS" id="PR00081">
    <property type="entry name" value="GDHRDH"/>
</dbReference>
<keyword evidence="2" id="KW-0560">Oxidoreductase</keyword>
<protein>
    <submittedName>
        <fullName evidence="3">Oxidoreductase</fullName>
    </submittedName>
</protein>
<dbReference type="Pfam" id="PF00106">
    <property type="entry name" value="adh_short"/>
    <property type="match status" value="1"/>
</dbReference>
<evidence type="ECO:0000256" key="2">
    <source>
        <dbReference type="ARBA" id="ARBA00023002"/>
    </source>
</evidence>
<sequence>MEKSNYGGALQRPIDSGFGAASTTEEVISGIDLNGKTAIVTGGYTGIGLETVKALVSAGATVIVPAKNIEKARSALAGIANVELDTIDLADSRSVDAFASAFIASGRSLHLLINNAGIMWAPLLRDERGNELQLSTNYLGHFQLTSRLWSALVKASGARVINVSSWGHHFAPVSFDDPNFVTREYETLLAYGQSKTAVTLFSLELDNRGRAADVRSYAVHPGIVVETDLSRNLSKEDLQKFGALDENYRAINDPSKGLKTLSQGASTTVWCATAPTLKTIGGVYCEDADIAELDGVNADGSPEVIDAGAMRGVAKYALNEESAKLLWTLSEKLAGVPFLIPQKD</sequence>
<dbReference type="AlphaFoldDB" id="A0A2T5MD23"/>
<evidence type="ECO:0000256" key="1">
    <source>
        <dbReference type="ARBA" id="ARBA00006484"/>
    </source>
</evidence>
<dbReference type="SUPFAM" id="SSF51735">
    <property type="entry name" value="NAD(P)-binding Rossmann-fold domains"/>
    <property type="match status" value="1"/>
</dbReference>
<dbReference type="Proteomes" id="UP000244248">
    <property type="component" value="Unassembled WGS sequence"/>
</dbReference>
<dbReference type="Gene3D" id="3.40.50.720">
    <property type="entry name" value="NAD(P)-binding Rossmann-like Domain"/>
    <property type="match status" value="1"/>
</dbReference>
<dbReference type="OrthoDB" id="109589at2"/>
<dbReference type="PANTHER" id="PTHR24320:SF148">
    <property type="entry name" value="NAD(P)-BINDING ROSSMANN-FOLD SUPERFAMILY PROTEIN"/>
    <property type="match status" value="1"/>
</dbReference>
<organism evidence="3 4">
    <name type="scientific">Stenotrophobium rhamnosiphilum</name>
    <dbReference type="NCBI Taxonomy" id="2029166"/>
    <lineage>
        <taxon>Bacteria</taxon>
        <taxon>Pseudomonadati</taxon>
        <taxon>Pseudomonadota</taxon>
        <taxon>Gammaproteobacteria</taxon>
        <taxon>Nevskiales</taxon>
        <taxon>Nevskiaceae</taxon>
        <taxon>Stenotrophobium</taxon>
    </lineage>
</organism>
<dbReference type="RefSeq" id="WP_107940842.1">
    <property type="nucleotide sequence ID" value="NZ_QANS01000005.1"/>
</dbReference>